<feature type="domain" description="VIT" evidence="2">
    <location>
        <begin position="25"/>
        <end position="155"/>
    </location>
</feature>
<dbReference type="InterPro" id="IPR013694">
    <property type="entry name" value="VIT"/>
</dbReference>
<dbReference type="EMBL" id="KL142395">
    <property type="protein sequence ID" value="KDR70953.1"/>
    <property type="molecule type" value="Genomic_DNA"/>
</dbReference>
<dbReference type="Proteomes" id="UP000027222">
    <property type="component" value="Unassembled WGS sequence"/>
</dbReference>
<dbReference type="PANTHER" id="PTHR45737:SF6">
    <property type="entry name" value="VON WILLEBRAND FACTOR A DOMAIN-CONTAINING PROTEIN 5A"/>
    <property type="match status" value="1"/>
</dbReference>
<dbReference type="Pfam" id="PF13768">
    <property type="entry name" value="VWA_3"/>
    <property type="match status" value="1"/>
</dbReference>
<dbReference type="PANTHER" id="PTHR45737">
    <property type="entry name" value="VON WILLEBRAND FACTOR A DOMAIN-CONTAINING PROTEIN 5A"/>
    <property type="match status" value="1"/>
</dbReference>
<evidence type="ECO:0008006" key="5">
    <source>
        <dbReference type="Google" id="ProtNLM"/>
    </source>
</evidence>
<dbReference type="SMART" id="SM00327">
    <property type="entry name" value="VWA"/>
    <property type="match status" value="1"/>
</dbReference>
<dbReference type="PROSITE" id="PS50234">
    <property type="entry name" value="VWFA"/>
    <property type="match status" value="1"/>
</dbReference>
<evidence type="ECO:0000259" key="1">
    <source>
        <dbReference type="PROSITE" id="PS50234"/>
    </source>
</evidence>
<dbReference type="AlphaFoldDB" id="A0A067SW44"/>
<sequence>MGCHQPAPRPTYFVQVIHVYHPQPSVPSAPPPPPPPPVPALKECHIEAHIVDVHSFVTVSQKFHNSGTVPSASLRYNFSVLAGAAICGFELIRASGKKVIGVIKGKEQAEQELKAAIAAGHTHAYGEELTKDVFSISVGNIGPNETITVNISYINPFIDDDSNYRGRAGLKPQLRFTVPRAYMQRAGQAPNGELLKGATPTNIPFTMKLSIEQATPIIDHRTPGYSPEVAWGPVGASSDLSNEERERFVTLTFPSSTSSTDVVVVITADKIGDSRVFIERHPAHKTAALALTLVPANKAYESEIDMVYIAVVDQSKSMDGLKLDATKKALGFLLDHLPSKGTSFNLFSYGERVEGLWKEARDYNDIELERAKSYINRMTASFGANKQTSKALKHVFDSLASAPGPVRPVSIFLLTDGAAWDVKECIAATEAAVRARTTPQNFMRVFTVGLGDGVSTETCDGIARAGHGFATYVVTAEPSFLGKAVRLVLAARTPPITKFKIFWEKEKPNTASVRQSSTQPQQRMQIGTTSAEDGHEYVPPKDFGALVQARQAPADVTMLHGTRLSVFAIVPLSILTEKKALRVEFNLGDQEVQLGDIPIVDLPHSSGKTFLHTLAAKALITDIEDQHLTSSGIQAAELKEDITRYGLQYGLTSRFTSFLAVDDNRAVGIANDVFGVTSTIPRRLPASERSSSGSFTSFFAHPEAASISSRSASVPTKIEDLPPPDDPEVLFELSDMQSCDGGSVTVVFIFEHVISKGNSFEHCLNKN</sequence>
<dbReference type="STRING" id="685588.A0A067SW44"/>
<gene>
    <name evidence="3" type="ORF">GALMADRAFT_144419</name>
</gene>
<keyword evidence="4" id="KW-1185">Reference proteome</keyword>
<accession>A0A067SW44</accession>
<dbReference type="SMART" id="SM00609">
    <property type="entry name" value="VIT"/>
    <property type="match status" value="1"/>
</dbReference>
<dbReference type="SUPFAM" id="SSF53300">
    <property type="entry name" value="vWA-like"/>
    <property type="match status" value="1"/>
</dbReference>
<dbReference type="Pfam" id="PF08487">
    <property type="entry name" value="VIT"/>
    <property type="match status" value="1"/>
</dbReference>
<evidence type="ECO:0000313" key="3">
    <source>
        <dbReference type="EMBL" id="KDR70953.1"/>
    </source>
</evidence>
<protein>
    <recommendedName>
        <fullName evidence="5">VWFA domain-containing protein</fullName>
    </recommendedName>
</protein>
<name>A0A067SW44_GALM3</name>
<dbReference type="OrthoDB" id="1729737at2759"/>
<feature type="domain" description="VWFA" evidence="1">
    <location>
        <begin position="307"/>
        <end position="488"/>
    </location>
</feature>
<evidence type="ECO:0000313" key="4">
    <source>
        <dbReference type="Proteomes" id="UP000027222"/>
    </source>
</evidence>
<dbReference type="HOGENOM" id="CLU_364093_0_0_1"/>
<dbReference type="Gene3D" id="3.40.50.410">
    <property type="entry name" value="von Willebrand factor, type A domain"/>
    <property type="match status" value="1"/>
</dbReference>
<evidence type="ECO:0000259" key="2">
    <source>
        <dbReference type="PROSITE" id="PS51468"/>
    </source>
</evidence>
<dbReference type="InterPro" id="IPR002035">
    <property type="entry name" value="VWF_A"/>
</dbReference>
<organism evidence="3 4">
    <name type="scientific">Galerina marginata (strain CBS 339.88)</name>
    <dbReference type="NCBI Taxonomy" id="685588"/>
    <lineage>
        <taxon>Eukaryota</taxon>
        <taxon>Fungi</taxon>
        <taxon>Dikarya</taxon>
        <taxon>Basidiomycota</taxon>
        <taxon>Agaricomycotina</taxon>
        <taxon>Agaricomycetes</taxon>
        <taxon>Agaricomycetidae</taxon>
        <taxon>Agaricales</taxon>
        <taxon>Agaricineae</taxon>
        <taxon>Strophariaceae</taxon>
        <taxon>Galerina</taxon>
    </lineage>
</organism>
<dbReference type="InterPro" id="IPR036465">
    <property type="entry name" value="vWFA_dom_sf"/>
</dbReference>
<proteinExistence type="predicted"/>
<dbReference type="PROSITE" id="PS51468">
    <property type="entry name" value="VIT"/>
    <property type="match status" value="1"/>
</dbReference>
<reference evidence="4" key="1">
    <citation type="journal article" date="2014" name="Proc. Natl. Acad. Sci. U.S.A.">
        <title>Extensive sampling of basidiomycete genomes demonstrates inadequacy of the white-rot/brown-rot paradigm for wood decay fungi.</title>
        <authorList>
            <person name="Riley R."/>
            <person name="Salamov A.A."/>
            <person name="Brown D.W."/>
            <person name="Nagy L.G."/>
            <person name="Floudas D."/>
            <person name="Held B.W."/>
            <person name="Levasseur A."/>
            <person name="Lombard V."/>
            <person name="Morin E."/>
            <person name="Otillar R."/>
            <person name="Lindquist E.A."/>
            <person name="Sun H."/>
            <person name="LaButti K.M."/>
            <person name="Schmutz J."/>
            <person name="Jabbour D."/>
            <person name="Luo H."/>
            <person name="Baker S.E."/>
            <person name="Pisabarro A.G."/>
            <person name="Walton J.D."/>
            <person name="Blanchette R.A."/>
            <person name="Henrissat B."/>
            <person name="Martin F."/>
            <person name="Cullen D."/>
            <person name="Hibbett D.S."/>
            <person name="Grigoriev I.V."/>
        </authorList>
    </citation>
    <scope>NUCLEOTIDE SEQUENCE [LARGE SCALE GENOMIC DNA]</scope>
    <source>
        <strain evidence="4">CBS 339.88</strain>
    </source>
</reference>